<dbReference type="AlphaFoldDB" id="A0A4R1B5H1"/>
<dbReference type="SUPFAM" id="SSF49464">
    <property type="entry name" value="Carboxypeptidase regulatory domain-like"/>
    <property type="match status" value="1"/>
</dbReference>
<evidence type="ECO:0000313" key="2">
    <source>
        <dbReference type="Proteomes" id="UP000295334"/>
    </source>
</evidence>
<protein>
    <submittedName>
        <fullName evidence="1">Carboxypeptidase regulatory-like domain-containing protein</fullName>
    </submittedName>
</protein>
<accession>A0A4R1B5H1</accession>
<organism evidence="1 2">
    <name type="scientific">Flaviaesturariibacter flavus</name>
    <dbReference type="NCBI Taxonomy" id="2502780"/>
    <lineage>
        <taxon>Bacteria</taxon>
        <taxon>Pseudomonadati</taxon>
        <taxon>Bacteroidota</taxon>
        <taxon>Chitinophagia</taxon>
        <taxon>Chitinophagales</taxon>
        <taxon>Chitinophagaceae</taxon>
        <taxon>Flaviaestuariibacter</taxon>
    </lineage>
</organism>
<reference evidence="1 2" key="1">
    <citation type="submission" date="2019-03" db="EMBL/GenBank/DDBJ databases">
        <authorList>
            <person name="Kim M.K.M."/>
        </authorList>
    </citation>
    <scope>NUCLEOTIDE SEQUENCE [LARGE SCALE GENOMIC DNA]</scope>
    <source>
        <strain evidence="1 2">17J68-12</strain>
    </source>
</reference>
<keyword evidence="2" id="KW-1185">Reference proteome</keyword>
<dbReference type="EMBL" id="SJZI01000046">
    <property type="protein sequence ID" value="TCJ13384.1"/>
    <property type="molecule type" value="Genomic_DNA"/>
</dbReference>
<gene>
    <name evidence="1" type="ORF">EPD60_13430</name>
</gene>
<comment type="caution">
    <text evidence="1">The sequence shown here is derived from an EMBL/GenBank/DDBJ whole genome shotgun (WGS) entry which is preliminary data.</text>
</comment>
<proteinExistence type="predicted"/>
<dbReference type="InterPro" id="IPR008969">
    <property type="entry name" value="CarboxyPept-like_regulatory"/>
</dbReference>
<keyword evidence="1" id="KW-0378">Hydrolase</keyword>
<dbReference type="GO" id="GO:0004180">
    <property type="term" value="F:carboxypeptidase activity"/>
    <property type="evidence" value="ECO:0007669"/>
    <property type="project" value="UniProtKB-KW"/>
</dbReference>
<keyword evidence="1" id="KW-0645">Protease</keyword>
<dbReference type="Proteomes" id="UP000295334">
    <property type="component" value="Unassembled WGS sequence"/>
</dbReference>
<dbReference type="PROSITE" id="PS51257">
    <property type="entry name" value="PROKAR_LIPOPROTEIN"/>
    <property type="match status" value="1"/>
</dbReference>
<sequence>MRNQLSLALLLLAGVSCKKNDTASLGGIVCTDCVTVSGQVTTPPTGAPVPDVLVRAGTVAGANSMELASTRTDANGRYSFQIDRGYLAGAGAGVVLSASKNDFLTNDFDTDDVAILSTPSGNVLQKSFLLYQQATVNVHLTTAAQPAGAMILQKRSFNAPSPLGFAQTTAMIRADRNLDTTFRIITAGGVPTYLEFSGATTRRDTVTVAPGGSVLVQVNL</sequence>
<dbReference type="RefSeq" id="WP_131450040.1">
    <property type="nucleotide sequence ID" value="NZ_SJZI01000046.1"/>
</dbReference>
<dbReference type="Gene3D" id="2.60.40.1120">
    <property type="entry name" value="Carboxypeptidase-like, regulatory domain"/>
    <property type="match status" value="1"/>
</dbReference>
<keyword evidence="1" id="KW-0121">Carboxypeptidase</keyword>
<evidence type="ECO:0000313" key="1">
    <source>
        <dbReference type="EMBL" id="TCJ13384.1"/>
    </source>
</evidence>
<name>A0A4R1B5H1_9BACT</name>